<sequence>MTTPIKFALNHMLCPKVPAETLIDYAVQLGLDAIELRNDVNENSLTSVEQAKAVGAKAKEAGVKILTINAIYPFNVWDDELKVKTEALAELAGACGAEAIVLCPLNDGNERTKAQVKESLTNIKSIFDKYGLKGYVEPLGFPISSLRTKAAAVEAIKELGFEDTFKLVHDTFHHKGAGETEVFAKNTGLVHISGVEDPAITFEEMLDEHRLMVGPEDRLDNVGQIKKLVAAGYTGYFAFEPFSAPVWDLPDHVAAAKESMQFILDRI</sequence>
<organism evidence="2 3">
    <name type="scientific">Vibrio viridaestus</name>
    <dbReference type="NCBI Taxonomy" id="2487322"/>
    <lineage>
        <taxon>Bacteria</taxon>
        <taxon>Pseudomonadati</taxon>
        <taxon>Pseudomonadota</taxon>
        <taxon>Gammaproteobacteria</taxon>
        <taxon>Vibrionales</taxon>
        <taxon>Vibrionaceae</taxon>
        <taxon>Vibrio</taxon>
    </lineage>
</organism>
<gene>
    <name evidence="2" type="ORF">EES38_13055</name>
</gene>
<name>A0A3N9TEI3_9VIBR</name>
<dbReference type="PANTHER" id="PTHR12110">
    <property type="entry name" value="HYDROXYPYRUVATE ISOMERASE"/>
    <property type="match status" value="1"/>
</dbReference>
<feature type="domain" description="Xylose isomerase-like TIM barrel" evidence="1">
    <location>
        <begin position="23"/>
        <end position="263"/>
    </location>
</feature>
<keyword evidence="3" id="KW-1185">Reference proteome</keyword>
<dbReference type="PIRSF" id="PIRSF036778">
    <property type="entry name" value="UCP036778"/>
    <property type="match status" value="1"/>
</dbReference>
<dbReference type="Proteomes" id="UP000281112">
    <property type="component" value="Unassembled WGS sequence"/>
</dbReference>
<evidence type="ECO:0000259" key="1">
    <source>
        <dbReference type="Pfam" id="PF01261"/>
    </source>
</evidence>
<evidence type="ECO:0000313" key="3">
    <source>
        <dbReference type="Proteomes" id="UP000281112"/>
    </source>
</evidence>
<dbReference type="PANTHER" id="PTHR12110:SF21">
    <property type="entry name" value="XYLOSE ISOMERASE-LIKE TIM BARREL DOMAIN-CONTAINING PROTEIN"/>
    <property type="match status" value="1"/>
</dbReference>
<protein>
    <submittedName>
        <fullName evidence="2">Xylose isomerase</fullName>
    </submittedName>
</protein>
<dbReference type="InterPro" id="IPR036237">
    <property type="entry name" value="Xyl_isomerase-like_sf"/>
</dbReference>
<accession>A0A3N9TEI3</accession>
<dbReference type="EMBL" id="RJVQ01000005">
    <property type="protein sequence ID" value="RQW62648.1"/>
    <property type="molecule type" value="Genomic_DNA"/>
</dbReference>
<reference evidence="2 3" key="1">
    <citation type="submission" date="2018-11" db="EMBL/GenBank/DDBJ databases">
        <title>Vibrio LJC006 sp. nov., isolated from seawater during the bloom of the enteromorpha.</title>
        <authorList>
            <person name="Liang J."/>
        </authorList>
    </citation>
    <scope>NUCLEOTIDE SEQUENCE [LARGE SCALE GENOMIC DNA]</scope>
    <source>
        <strain evidence="2 3">LJC006</strain>
    </source>
</reference>
<dbReference type="SUPFAM" id="SSF51658">
    <property type="entry name" value="Xylose isomerase-like"/>
    <property type="match status" value="1"/>
</dbReference>
<dbReference type="Gene3D" id="3.20.20.150">
    <property type="entry name" value="Divalent-metal-dependent TIM barrel enzymes"/>
    <property type="match status" value="1"/>
</dbReference>
<comment type="caution">
    <text evidence="2">The sequence shown here is derived from an EMBL/GenBank/DDBJ whole genome shotgun (WGS) entry which is preliminary data.</text>
</comment>
<dbReference type="AlphaFoldDB" id="A0A3N9TEI3"/>
<dbReference type="RefSeq" id="WP_124937643.1">
    <property type="nucleotide sequence ID" value="NZ_RJVQ01000005.1"/>
</dbReference>
<proteinExistence type="predicted"/>
<evidence type="ECO:0000313" key="2">
    <source>
        <dbReference type="EMBL" id="RQW62648.1"/>
    </source>
</evidence>
<dbReference type="Pfam" id="PF01261">
    <property type="entry name" value="AP_endonuc_2"/>
    <property type="match status" value="1"/>
</dbReference>
<dbReference type="InterPro" id="IPR013022">
    <property type="entry name" value="Xyl_isomerase-like_TIM-brl"/>
</dbReference>
<dbReference type="InterPro" id="IPR050312">
    <property type="entry name" value="IolE/XylAMocC-like"/>
</dbReference>
<dbReference type="GO" id="GO:0016853">
    <property type="term" value="F:isomerase activity"/>
    <property type="evidence" value="ECO:0007669"/>
    <property type="project" value="UniProtKB-KW"/>
</dbReference>
<keyword evidence="2" id="KW-0413">Isomerase</keyword>
<dbReference type="InterPro" id="IPR014621">
    <property type="entry name" value="UCP036778_sugar_epimerase"/>
</dbReference>
<dbReference type="OrthoDB" id="2274384at2"/>